<protein>
    <submittedName>
        <fullName evidence="1">Uncharacterized protein</fullName>
    </submittedName>
</protein>
<proteinExistence type="predicted"/>
<name>A0A163QI90_9CELL</name>
<dbReference type="AlphaFoldDB" id="A0A163QI90"/>
<comment type="caution">
    <text evidence="1">The sequence shown here is derived from an EMBL/GenBank/DDBJ whole genome shotgun (WGS) entry which is preliminary data.</text>
</comment>
<accession>A0A163QI90</accession>
<evidence type="ECO:0000313" key="1">
    <source>
        <dbReference type="EMBL" id="KZM34192.1"/>
    </source>
</evidence>
<dbReference type="Proteomes" id="UP000076447">
    <property type="component" value="Unassembled WGS sequence"/>
</dbReference>
<dbReference type="OrthoDB" id="3808560at2"/>
<gene>
    <name evidence="1" type="ORF">OJAG_30210</name>
</gene>
<evidence type="ECO:0000313" key="2">
    <source>
        <dbReference type="Proteomes" id="UP000076447"/>
    </source>
</evidence>
<organism evidence="1 2">
    <name type="scientific">Oerskovia enterophila</name>
    <dbReference type="NCBI Taxonomy" id="43678"/>
    <lineage>
        <taxon>Bacteria</taxon>
        <taxon>Bacillati</taxon>
        <taxon>Actinomycetota</taxon>
        <taxon>Actinomycetes</taxon>
        <taxon>Micrococcales</taxon>
        <taxon>Cellulomonadaceae</taxon>
        <taxon>Oerskovia</taxon>
    </lineage>
</organism>
<dbReference type="EMBL" id="LRIE01000081">
    <property type="protein sequence ID" value="KZM34192.1"/>
    <property type="molecule type" value="Genomic_DNA"/>
</dbReference>
<dbReference type="RefSeq" id="WP_056761769.1">
    <property type="nucleotide sequence ID" value="NZ_LRIE01000081.1"/>
</dbReference>
<dbReference type="PATRIC" id="fig|43678.3.peg.3167"/>
<sequence>MTPKGFTPMTTNTSFTIAGEIDDEPVDAERPALTVGELIAELASLKITARLRPRPTIGKVRSRPGQLITKALSAATADVAFDAPAEAGRAIARTTDDPEMAAAQITGAFRVATPEGDLLAAHYEASTPMLLPGPQPRGMSATRAGDPLWPAPTIRDGVPCYAFDSPAAHRRTTAGDITRTVHDLRERGRPAEILATGVRQELATHVAILTFRDGTPDQWVVLIRDGITRWTACMMLGLGIADRENLSAKQVGERIVDAVLPAGRVTKTDNSDAYQNAQHALRTSWLREYEAGTLPARGDLGPTYGQRAIHLNQMIVVPTRLYLPTEVNGEMIGAIDRMVADIHTGQEKWHDDDQNFKLILDILYAMHRQGDLTDDELDLLLEVDDSLHPLDRAARIAKLLLHDKYSRFKAQIRRQGAYGAVRLNHAVDLLAAVISRPWAGVKPLGSAWTYKGVLDPDFPDFQHFTLRSPKSYLDLVPLAVDGDTDAVRELRLVGAIALVANGKVSTSLLGGSGGAIKRVRRIPFAELFRGLVATPKGLAQLALAADWFHAAYEPGSDPLPSVDMDAAGFASLDSNGQVRGAGVGGIQTQQLVDLALEGLYLPDDEPDNPEDDPIEHARTRMESHLKQLAADAESLKILVNTISGLRGRAQMIGQDITGLVPWQETFDNLVAAQAGMYAFRPTGAP</sequence>
<reference evidence="1 2" key="1">
    <citation type="submission" date="2016-01" db="EMBL/GenBank/DDBJ databases">
        <title>Genome sequence of Oerskovia enterophila VJag, an agar and cellulose degrading bacterium.</title>
        <authorList>
            <person name="Poehlein A."/>
            <person name="Jag V."/>
            <person name="Bengelsdorf F."/>
            <person name="Duerre P."/>
            <person name="Daniel R."/>
        </authorList>
    </citation>
    <scope>NUCLEOTIDE SEQUENCE [LARGE SCALE GENOMIC DNA]</scope>
    <source>
        <strain evidence="1 2">VJag</strain>
    </source>
</reference>